<keyword evidence="2" id="KW-0732">Signal</keyword>
<dbReference type="Gene3D" id="2.60.40.680">
    <property type="match status" value="1"/>
</dbReference>
<keyword evidence="5" id="KW-1185">Reference proteome</keyword>
<organism evidence="4 5">
    <name type="scientific">Paenibacillus rhizoplanae</name>
    <dbReference type="NCBI Taxonomy" id="1917181"/>
    <lineage>
        <taxon>Bacteria</taxon>
        <taxon>Bacillati</taxon>
        <taxon>Bacillota</taxon>
        <taxon>Bacilli</taxon>
        <taxon>Bacillales</taxon>
        <taxon>Paenibacillaceae</taxon>
        <taxon>Paenibacillus</taxon>
    </lineage>
</organism>
<dbReference type="CDD" id="cd08547">
    <property type="entry name" value="Type_II_cohesin"/>
    <property type="match status" value="1"/>
</dbReference>
<evidence type="ECO:0000256" key="1">
    <source>
        <dbReference type="SAM" id="MobiDB-lite"/>
    </source>
</evidence>
<dbReference type="RefSeq" id="WP_209988383.1">
    <property type="nucleotide sequence ID" value="NZ_JBHUKY010000033.1"/>
</dbReference>
<name>A0ABW5FE32_9BACL</name>
<feature type="domain" description="Cohesin" evidence="3">
    <location>
        <begin position="330"/>
        <end position="427"/>
    </location>
</feature>
<dbReference type="EMBL" id="JBHUKY010000033">
    <property type="protein sequence ID" value="MFD2411982.1"/>
    <property type="molecule type" value="Genomic_DNA"/>
</dbReference>
<feature type="region of interest" description="Disordered" evidence="1">
    <location>
        <begin position="277"/>
        <end position="314"/>
    </location>
</feature>
<evidence type="ECO:0000256" key="2">
    <source>
        <dbReference type="SAM" id="SignalP"/>
    </source>
</evidence>
<sequence>MKKVLFIILCSIFVFPVSSFAYGNGSGTNESVYHDFGQSFNNVTSIAVSSNGSIAAYLLNSYNSTLWSESVTTTTDKVTTITFSPALNDVKVFKAFMTPGSVVKNVSIFNGSTLLKSSGDNFSTVIPIPSPTPTPTATPVPTPTPAGLLRGLPLNTYSSSGSSAAYGQMDWTDNNNSTYKGLPTNGGFMEYAFASATNIKSYKLYTYSQSNTTYGSLSVVLYNGVNILKSVSVTEINGTEVDLSTDNVTRIRVANNDSSNVNYISEFDVFGAESTPTPTVAPTVAPTPTPVPTATPSPTVTPEPPPSPTPTPALEPTLDVAIAPEKIGLGKEFTADISLKNVKNIYAEDFEVKYDKEHLQYLGFEEVTGYKAYNKPVDQNGAVRFVVASQGEEYGINEDTVVVKLKFKAKAKGTAVVDSTKARIADTEEEYDLETDNCLEDSIIIEATDVNKSGTFTLVDLAIDARYFKYFAPDVDPVKYNAQQAGDEYVNDDDLLFIVDQILNNPDYLPNT</sequence>
<dbReference type="Pfam" id="PF00963">
    <property type="entry name" value="Cohesin"/>
    <property type="match status" value="1"/>
</dbReference>
<reference evidence="5" key="1">
    <citation type="journal article" date="2019" name="Int. J. Syst. Evol. Microbiol.">
        <title>The Global Catalogue of Microorganisms (GCM) 10K type strain sequencing project: providing services to taxonomists for standard genome sequencing and annotation.</title>
        <authorList>
            <consortium name="The Broad Institute Genomics Platform"/>
            <consortium name="The Broad Institute Genome Sequencing Center for Infectious Disease"/>
            <person name="Wu L."/>
            <person name="Ma J."/>
        </authorList>
    </citation>
    <scope>NUCLEOTIDE SEQUENCE [LARGE SCALE GENOMIC DNA]</scope>
    <source>
        <strain evidence="5">CCM 8725</strain>
    </source>
</reference>
<evidence type="ECO:0000313" key="5">
    <source>
        <dbReference type="Proteomes" id="UP001597448"/>
    </source>
</evidence>
<gene>
    <name evidence="4" type="ORF">ACFSX3_18990</name>
</gene>
<dbReference type="InterPro" id="IPR002102">
    <property type="entry name" value="Cohesin_dom"/>
</dbReference>
<protein>
    <submittedName>
        <fullName evidence="4">Cohesin domain-containing protein</fullName>
    </submittedName>
</protein>
<evidence type="ECO:0000313" key="4">
    <source>
        <dbReference type="EMBL" id="MFD2411982.1"/>
    </source>
</evidence>
<feature type="compositionally biased region" description="Pro residues" evidence="1">
    <location>
        <begin position="285"/>
        <end position="313"/>
    </location>
</feature>
<proteinExistence type="predicted"/>
<feature type="signal peptide" evidence="2">
    <location>
        <begin position="1"/>
        <end position="21"/>
    </location>
</feature>
<dbReference type="SUPFAM" id="SSF49384">
    <property type="entry name" value="Carbohydrate-binding domain"/>
    <property type="match status" value="1"/>
</dbReference>
<feature type="chain" id="PRO_5047384112" evidence="2">
    <location>
        <begin position="22"/>
        <end position="512"/>
    </location>
</feature>
<dbReference type="InterPro" id="IPR008965">
    <property type="entry name" value="CBM2/CBM3_carb-bd_dom_sf"/>
</dbReference>
<dbReference type="Proteomes" id="UP001597448">
    <property type="component" value="Unassembled WGS sequence"/>
</dbReference>
<evidence type="ECO:0000259" key="3">
    <source>
        <dbReference type="Pfam" id="PF00963"/>
    </source>
</evidence>
<comment type="caution">
    <text evidence="4">The sequence shown here is derived from an EMBL/GenBank/DDBJ whole genome shotgun (WGS) entry which is preliminary data.</text>
</comment>
<accession>A0ABW5FE32</accession>